<dbReference type="OrthoDB" id="10474092at2759"/>
<name>A0A0D1ZR01_9EURO</name>
<evidence type="ECO:0000256" key="1">
    <source>
        <dbReference type="SAM" id="MobiDB-lite"/>
    </source>
</evidence>
<evidence type="ECO:0000313" key="2">
    <source>
        <dbReference type="EMBL" id="KIW15242.1"/>
    </source>
</evidence>
<proteinExistence type="predicted"/>
<dbReference type="GeneID" id="27332370"/>
<dbReference type="HOGENOM" id="CLU_169805_0_0_1"/>
<reference evidence="2 3" key="1">
    <citation type="submission" date="2015-01" db="EMBL/GenBank/DDBJ databases">
        <title>The Genome Sequence of Exophiala spinifera CBS89968.</title>
        <authorList>
            <consortium name="The Broad Institute Genomics Platform"/>
            <person name="Cuomo C."/>
            <person name="de Hoog S."/>
            <person name="Gorbushina A."/>
            <person name="Stielow B."/>
            <person name="Teixiera M."/>
            <person name="Abouelleil A."/>
            <person name="Chapman S.B."/>
            <person name="Priest M."/>
            <person name="Young S.K."/>
            <person name="Wortman J."/>
            <person name="Nusbaum C."/>
            <person name="Birren B."/>
        </authorList>
    </citation>
    <scope>NUCLEOTIDE SEQUENCE [LARGE SCALE GENOMIC DNA]</scope>
    <source>
        <strain evidence="2 3">CBS 89968</strain>
    </source>
</reference>
<protein>
    <submittedName>
        <fullName evidence="2">Uncharacterized protein</fullName>
    </submittedName>
</protein>
<dbReference type="Proteomes" id="UP000053328">
    <property type="component" value="Unassembled WGS sequence"/>
</dbReference>
<evidence type="ECO:0000313" key="3">
    <source>
        <dbReference type="Proteomes" id="UP000053328"/>
    </source>
</evidence>
<feature type="compositionally biased region" description="Polar residues" evidence="1">
    <location>
        <begin position="1"/>
        <end position="11"/>
    </location>
</feature>
<accession>A0A0D1ZR01</accession>
<dbReference type="AlphaFoldDB" id="A0A0D1ZR01"/>
<organism evidence="2 3">
    <name type="scientific">Exophiala spinifera</name>
    <dbReference type="NCBI Taxonomy" id="91928"/>
    <lineage>
        <taxon>Eukaryota</taxon>
        <taxon>Fungi</taxon>
        <taxon>Dikarya</taxon>
        <taxon>Ascomycota</taxon>
        <taxon>Pezizomycotina</taxon>
        <taxon>Eurotiomycetes</taxon>
        <taxon>Chaetothyriomycetidae</taxon>
        <taxon>Chaetothyriales</taxon>
        <taxon>Herpotrichiellaceae</taxon>
        <taxon>Exophiala</taxon>
    </lineage>
</organism>
<feature type="compositionally biased region" description="Basic and acidic residues" evidence="1">
    <location>
        <begin position="69"/>
        <end position="78"/>
    </location>
</feature>
<keyword evidence="3" id="KW-1185">Reference proteome</keyword>
<sequence>MSDNPYSYSPERSNDRSIDSLYFSNTSTRSSVGTNPGGQSSSARSESTLDNWGAEIDRRYIGNTSSRDFAYDKSDPKHTTAYLLPDKKR</sequence>
<feature type="region of interest" description="Disordered" evidence="1">
    <location>
        <begin position="1"/>
        <end position="89"/>
    </location>
</feature>
<dbReference type="VEuPathDB" id="FungiDB:PV08_05287"/>
<dbReference type="RefSeq" id="XP_016235458.1">
    <property type="nucleotide sequence ID" value="XM_016379631.1"/>
</dbReference>
<feature type="compositionally biased region" description="Polar residues" evidence="1">
    <location>
        <begin position="22"/>
        <end position="50"/>
    </location>
</feature>
<dbReference type="EMBL" id="KN847495">
    <property type="protein sequence ID" value="KIW15242.1"/>
    <property type="molecule type" value="Genomic_DNA"/>
</dbReference>
<gene>
    <name evidence="2" type="ORF">PV08_05287</name>
</gene>